<accession>A0A6N7L0B7</accession>
<gene>
    <name evidence="1" type="ORF">F7Q99_35955</name>
</gene>
<evidence type="ECO:0000313" key="2">
    <source>
        <dbReference type="Proteomes" id="UP000450000"/>
    </source>
</evidence>
<reference evidence="1 2" key="1">
    <citation type="submission" date="2019-09" db="EMBL/GenBank/DDBJ databases">
        <title>Genome Sequences of Streptomyces kaniharaensis ATCC 21070.</title>
        <authorList>
            <person name="Zhu W."/>
            <person name="De Crecy-Lagard V."/>
            <person name="Richards N.G."/>
        </authorList>
    </citation>
    <scope>NUCLEOTIDE SEQUENCE [LARGE SCALE GENOMIC DNA]</scope>
    <source>
        <strain evidence="1 2">SF-557</strain>
    </source>
</reference>
<sequence>MTDSAAPPEDLDPILQLARTALADGDHDGAAELFEQAARAGTPGVLGKIAEAYAEMFDGRAADWMSRAVAAMSVPGGITVHPGTLRIIAQHGVPEQQVWSVTVRSSDEDRPAVVTALEAAVPRLMRITHDGRELTDGDMDAALASGVDFYSPNYAAVDTSVPKVWLDCKDAVLPAMALAVIRVLADEFDTAGVRQAGLCTPATKGP</sequence>
<evidence type="ECO:0008006" key="3">
    <source>
        <dbReference type="Google" id="ProtNLM"/>
    </source>
</evidence>
<comment type="caution">
    <text evidence="1">The sequence shown here is derived from an EMBL/GenBank/DDBJ whole genome shotgun (WGS) entry which is preliminary data.</text>
</comment>
<keyword evidence="2" id="KW-1185">Reference proteome</keyword>
<dbReference type="AlphaFoldDB" id="A0A6N7L0B7"/>
<evidence type="ECO:0000313" key="1">
    <source>
        <dbReference type="EMBL" id="MQS17436.1"/>
    </source>
</evidence>
<dbReference type="OrthoDB" id="4238150at2"/>
<dbReference type="Proteomes" id="UP000450000">
    <property type="component" value="Unassembled WGS sequence"/>
</dbReference>
<dbReference type="RefSeq" id="WP_153470261.1">
    <property type="nucleotide sequence ID" value="NZ_WBOF01000004.1"/>
</dbReference>
<organism evidence="1 2">
    <name type="scientific">Streptomyces kaniharaensis</name>
    <dbReference type="NCBI Taxonomy" id="212423"/>
    <lineage>
        <taxon>Bacteria</taxon>
        <taxon>Bacillati</taxon>
        <taxon>Actinomycetota</taxon>
        <taxon>Actinomycetes</taxon>
        <taxon>Kitasatosporales</taxon>
        <taxon>Streptomycetaceae</taxon>
        <taxon>Streptomyces</taxon>
    </lineage>
</organism>
<name>A0A6N7L0B7_9ACTN</name>
<dbReference type="EMBL" id="WBOF01000004">
    <property type="protein sequence ID" value="MQS17436.1"/>
    <property type="molecule type" value="Genomic_DNA"/>
</dbReference>
<proteinExistence type="predicted"/>
<protein>
    <recommendedName>
        <fullName evidence="3">Tetratricopeptide repeat protein</fullName>
    </recommendedName>
</protein>